<reference evidence="4" key="1">
    <citation type="submission" date="2021-12" db="EMBL/GenBank/DDBJ databases">
        <title>Black yeast isolated from Biological Soil Crust.</title>
        <authorList>
            <person name="Kurbessoian T."/>
        </authorList>
    </citation>
    <scope>NUCLEOTIDE SEQUENCE</scope>
    <source>
        <strain evidence="4">CCFEE 5208</strain>
    </source>
</reference>
<feature type="signal peptide" evidence="3">
    <location>
        <begin position="1"/>
        <end position="22"/>
    </location>
</feature>
<feature type="region of interest" description="Disordered" evidence="1">
    <location>
        <begin position="86"/>
        <end position="115"/>
    </location>
</feature>
<evidence type="ECO:0000256" key="3">
    <source>
        <dbReference type="SAM" id="SignalP"/>
    </source>
</evidence>
<accession>A0AAN6J7F4</accession>
<keyword evidence="2" id="KW-0812">Transmembrane</keyword>
<dbReference type="EMBL" id="JASUXU010000072">
    <property type="protein sequence ID" value="KAK0310946.1"/>
    <property type="molecule type" value="Genomic_DNA"/>
</dbReference>
<dbReference type="AlphaFoldDB" id="A0AAN6J7F4"/>
<feature type="chain" id="PRO_5042979334" description="Solute carrier family 40 protein" evidence="3">
    <location>
        <begin position="23"/>
        <end position="215"/>
    </location>
</feature>
<feature type="compositionally biased region" description="Basic residues" evidence="1">
    <location>
        <begin position="201"/>
        <end position="215"/>
    </location>
</feature>
<sequence length="215" mass="23871">MAGRSAIPVLVGMMLLTGCSNTLLTKYQDMQCVANCDTPRPKVFEQPVIQTLQMFVGESGCWLVVLIGYFFRRMRKSSDRRKDDVAYQPLVRGDSEDDTVHDEEEDTEGGMSTSQTLVDPTNVVAKPFVDAEEMQRERRPLTGWKISMLALPAICDILGTTLMNAGLLFVAAASSRLRAPSLRHHALQRDRAAAHPGISSRTKKNSKKARCGSRR</sequence>
<feature type="compositionally biased region" description="Acidic residues" evidence="1">
    <location>
        <begin position="95"/>
        <end position="108"/>
    </location>
</feature>
<dbReference type="PANTHER" id="PTHR13146">
    <property type="match status" value="1"/>
</dbReference>
<organism evidence="4 5">
    <name type="scientific">Friedmanniomyces endolithicus</name>
    <dbReference type="NCBI Taxonomy" id="329885"/>
    <lineage>
        <taxon>Eukaryota</taxon>
        <taxon>Fungi</taxon>
        <taxon>Dikarya</taxon>
        <taxon>Ascomycota</taxon>
        <taxon>Pezizomycotina</taxon>
        <taxon>Dothideomycetes</taxon>
        <taxon>Dothideomycetidae</taxon>
        <taxon>Mycosphaerellales</taxon>
        <taxon>Teratosphaeriaceae</taxon>
        <taxon>Friedmanniomyces</taxon>
    </lineage>
</organism>
<dbReference type="Proteomes" id="UP001168146">
    <property type="component" value="Unassembled WGS sequence"/>
</dbReference>
<keyword evidence="3" id="KW-0732">Signal</keyword>
<protein>
    <recommendedName>
        <fullName evidence="6">Solute carrier family 40 protein</fullName>
    </recommendedName>
</protein>
<evidence type="ECO:0000313" key="4">
    <source>
        <dbReference type="EMBL" id="KAK0310946.1"/>
    </source>
</evidence>
<comment type="caution">
    <text evidence="4">The sequence shown here is derived from an EMBL/GenBank/DDBJ whole genome shotgun (WGS) entry which is preliminary data.</text>
</comment>
<keyword evidence="2" id="KW-1133">Transmembrane helix</keyword>
<dbReference type="PANTHER" id="PTHR13146:SF0">
    <property type="entry name" value="SOLUTE CARRIER FAMILY 35 MEMBER F6"/>
    <property type="match status" value="1"/>
</dbReference>
<proteinExistence type="predicted"/>
<feature type="region of interest" description="Disordered" evidence="1">
    <location>
        <begin position="189"/>
        <end position="215"/>
    </location>
</feature>
<keyword evidence="2" id="KW-0472">Membrane</keyword>
<evidence type="ECO:0000256" key="1">
    <source>
        <dbReference type="SAM" id="MobiDB-lite"/>
    </source>
</evidence>
<evidence type="ECO:0008006" key="6">
    <source>
        <dbReference type="Google" id="ProtNLM"/>
    </source>
</evidence>
<gene>
    <name evidence="4" type="ORF">LTR82_014549</name>
</gene>
<dbReference type="GO" id="GO:0016020">
    <property type="term" value="C:membrane"/>
    <property type="evidence" value="ECO:0007669"/>
    <property type="project" value="TreeGrafter"/>
</dbReference>
<dbReference type="PROSITE" id="PS51257">
    <property type="entry name" value="PROKAR_LIPOPROTEIN"/>
    <property type="match status" value="1"/>
</dbReference>
<feature type="transmembrane region" description="Helical" evidence="2">
    <location>
        <begin position="49"/>
        <end position="71"/>
    </location>
</feature>
<evidence type="ECO:0000313" key="5">
    <source>
        <dbReference type="Proteomes" id="UP001168146"/>
    </source>
</evidence>
<name>A0AAN6J7F4_9PEZI</name>
<evidence type="ECO:0000256" key="2">
    <source>
        <dbReference type="SAM" id="Phobius"/>
    </source>
</evidence>